<feature type="domain" description="Baseplate J-like central" evidence="1">
    <location>
        <begin position="133"/>
        <end position="204"/>
    </location>
</feature>
<dbReference type="Pfam" id="PF26079">
    <property type="entry name" value="Baseplate_J_C"/>
    <property type="match status" value="1"/>
</dbReference>
<dbReference type="AlphaFoldDB" id="A0A0C9MP33"/>
<dbReference type="InterPro" id="IPR058531">
    <property type="entry name" value="Baseplate_J_M"/>
</dbReference>
<organism evidence="3 4">
    <name type="scientific">Sphingomonas paucimobilis NBRC 13935</name>
    <dbReference type="NCBI Taxonomy" id="1219050"/>
    <lineage>
        <taxon>Bacteria</taxon>
        <taxon>Pseudomonadati</taxon>
        <taxon>Pseudomonadota</taxon>
        <taxon>Alphaproteobacteria</taxon>
        <taxon>Sphingomonadales</taxon>
        <taxon>Sphingomonadaceae</taxon>
        <taxon>Sphingomonas</taxon>
    </lineage>
</organism>
<dbReference type="InterPro" id="IPR014507">
    <property type="entry name" value="Baseplate_assembly_J_pred"/>
</dbReference>
<proteinExistence type="predicted"/>
<evidence type="ECO:0000313" key="3">
    <source>
        <dbReference type="EMBL" id="GAN12471.1"/>
    </source>
</evidence>
<protein>
    <submittedName>
        <fullName evidence="3">DNA, contig: SP610</fullName>
    </submittedName>
</protein>
<dbReference type="Pfam" id="PF26078">
    <property type="entry name" value="Baseplate_J_M"/>
    <property type="match status" value="1"/>
</dbReference>
<name>A0A0C9MP33_SPHPI</name>
<sequence>MAANSSTTVDLSRLDRPIIIAPVDYDTILARMIARVQAILPSFDATVDSDPAVKVLQVAAYVQMLDQQDFNERLVARLVAYATGATLDHIGAAIGVARLTLIAANDATGAPAVMEADDDLRARIVLGPEKFAAAGPELAYVAHAKDASAQVLDASATSPAPGEVLISILSRDGDGSASADLLAAVRAIVTDPQIRPLGDLVTVASAGLVPFVVTARIWTFAGPDAALVLATALASLNAYLSRSRKLGRNITLSGLSAALTVEGVQRVVLDAPIAEIVCGPTQAARCTAISVTHAGYDE</sequence>
<feature type="domain" description="Baseplate J-like C-terminal" evidence="2">
    <location>
        <begin position="213"/>
        <end position="292"/>
    </location>
</feature>
<accession>A0A0C9MP33</accession>
<evidence type="ECO:0000259" key="2">
    <source>
        <dbReference type="Pfam" id="PF26079"/>
    </source>
</evidence>
<comment type="caution">
    <text evidence="3">The sequence shown here is derived from an EMBL/GenBank/DDBJ whole genome shotgun (WGS) entry which is preliminary data.</text>
</comment>
<evidence type="ECO:0000313" key="4">
    <source>
        <dbReference type="Proteomes" id="UP000032025"/>
    </source>
</evidence>
<reference evidence="3 4" key="1">
    <citation type="submission" date="2014-08" db="EMBL/GenBank/DDBJ databases">
        <title>Whole genome shotgun sequence of Sphingomonas paucimobilis NBRC 13935.</title>
        <authorList>
            <person name="Hosoyama A."/>
            <person name="Hashimoto M."/>
            <person name="Hosoyama Y."/>
            <person name="Noguchi M."/>
            <person name="Uohara A."/>
            <person name="Ohji S."/>
            <person name="Katano-Makiyama Y."/>
            <person name="Ichikawa N."/>
            <person name="Kimura A."/>
            <person name="Yamazoe A."/>
            <person name="Fujita N."/>
        </authorList>
    </citation>
    <scope>NUCLEOTIDE SEQUENCE [LARGE SCALE GENOMIC DNA]</scope>
    <source>
        <strain evidence="3 4">NBRC 13935</strain>
    </source>
</reference>
<evidence type="ECO:0000259" key="1">
    <source>
        <dbReference type="Pfam" id="PF26078"/>
    </source>
</evidence>
<dbReference type="EMBL" id="BBJS01000010">
    <property type="protein sequence ID" value="GAN12471.1"/>
    <property type="molecule type" value="Genomic_DNA"/>
</dbReference>
<dbReference type="PANTHER" id="PTHR35862">
    <property type="entry name" value="FELS-2 PROPHAGE PROTEIN"/>
    <property type="match status" value="1"/>
</dbReference>
<dbReference type="PIRSF" id="PIRSF020481">
    <property type="entry name" value="BAP"/>
    <property type="match status" value="1"/>
</dbReference>
<dbReference type="InterPro" id="IPR058530">
    <property type="entry name" value="Baseplate_J-like_C"/>
</dbReference>
<dbReference type="Proteomes" id="UP000032025">
    <property type="component" value="Unassembled WGS sequence"/>
</dbReference>
<dbReference type="PANTHER" id="PTHR35862:SF1">
    <property type="entry name" value="FELS-2 PROPHAGE PROTEIN"/>
    <property type="match status" value="1"/>
</dbReference>
<dbReference type="GeneID" id="78526357"/>
<dbReference type="RefSeq" id="WP_042468463.1">
    <property type="nucleotide sequence ID" value="NZ_BBJS01000010.1"/>
</dbReference>
<gene>
    <name evidence="3" type="ORF">SP6_10_00510</name>
</gene>
<keyword evidence="4" id="KW-1185">Reference proteome</keyword>
<dbReference type="InterPro" id="IPR052726">
    <property type="entry name" value="Phage_Baseplate_Hub"/>
</dbReference>